<comment type="caution">
    <text evidence="1">The sequence shown here is derived from an EMBL/GenBank/DDBJ whole genome shotgun (WGS) entry which is preliminary data.</text>
</comment>
<reference evidence="1 2" key="1">
    <citation type="submission" date="2018-06" db="EMBL/GenBank/DDBJ databases">
        <title>Genomic Encyclopedia of Type Strains, Phase IV (KMG-IV): sequencing the most valuable type-strain genomes for metagenomic binning, comparative biology and taxonomic classification.</title>
        <authorList>
            <person name="Goeker M."/>
        </authorList>
    </citation>
    <scope>NUCLEOTIDE SEQUENCE [LARGE SCALE GENOMIC DNA]</scope>
    <source>
        <strain evidence="1 2">DSM 45479</strain>
    </source>
</reference>
<evidence type="ECO:0008006" key="3">
    <source>
        <dbReference type="Google" id="ProtNLM"/>
    </source>
</evidence>
<evidence type="ECO:0000313" key="2">
    <source>
        <dbReference type="Proteomes" id="UP000248714"/>
    </source>
</evidence>
<protein>
    <recommendedName>
        <fullName evidence="3">Transposase DDE domain-containing protein</fullName>
    </recommendedName>
</protein>
<accession>A0ABX9EE59</accession>
<feature type="non-terminal residue" evidence="1">
    <location>
        <position position="47"/>
    </location>
</feature>
<name>A0ABX9EE59_9PSEU</name>
<keyword evidence="2" id="KW-1185">Reference proteome</keyword>
<evidence type="ECO:0000313" key="1">
    <source>
        <dbReference type="EMBL" id="RAS67469.1"/>
    </source>
</evidence>
<dbReference type="Proteomes" id="UP000248714">
    <property type="component" value="Unassembled WGS sequence"/>
</dbReference>
<sequence length="47" mass="5472">MLFCRAALPLSHRTLRFVSGLIRTHRRELGSRWRRLDAGQQALLVLV</sequence>
<organism evidence="1 2">
    <name type="scientific">Lentzea atacamensis</name>
    <dbReference type="NCBI Taxonomy" id="531938"/>
    <lineage>
        <taxon>Bacteria</taxon>
        <taxon>Bacillati</taxon>
        <taxon>Actinomycetota</taxon>
        <taxon>Actinomycetes</taxon>
        <taxon>Pseudonocardiales</taxon>
        <taxon>Pseudonocardiaceae</taxon>
        <taxon>Lentzea</taxon>
    </lineage>
</organism>
<dbReference type="EMBL" id="QLTT01000003">
    <property type="protein sequence ID" value="RAS67469.1"/>
    <property type="molecule type" value="Genomic_DNA"/>
</dbReference>
<gene>
    <name evidence="1" type="ORF">C8D87_103808</name>
</gene>
<proteinExistence type="predicted"/>